<organism evidence="2 3">
    <name type="scientific">Plebeiibacterium sediminum</name>
    <dbReference type="NCBI Taxonomy" id="2992112"/>
    <lineage>
        <taxon>Bacteria</taxon>
        <taxon>Pseudomonadati</taxon>
        <taxon>Bacteroidota</taxon>
        <taxon>Bacteroidia</taxon>
        <taxon>Marinilabiliales</taxon>
        <taxon>Marinilabiliaceae</taxon>
        <taxon>Plebeiibacterium</taxon>
    </lineage>
</organism>
<gene>
    <name evidence="2" type="ORF">OM075_11505</name>
</gene>
<protein>
    <submittedName>
        <fullName evidence="2">Uncharacterized protein</fullName>
    </submittedName>
</protein>
<dbReference type="Proteomes" id="UP001209229">
    <property type="component" value="Unassembled WGS sequence"/>
</dbReference>
<accession>A0AAE3M4R5</accession>
<feature type="compositionally biased region" description="Basic and acidic residues" evidence="1">
    <location>
        <begin position="32"/>
        <end position="51"/>
    </location>
</feature>
<evidence type="ECO:0000313" key="2">
    <source>
        <dbReference type="EMBL" id="MCW3787099.1"/>
    </source>
</evidence>
<dbReference type="AlphaFoldDB" id="A0AAE3M4R5"/>
<comment type="caution">
    <text evidence="2">The sequence shown here is derived from an EMBL/GenBank/DDBJ whole genome shotgun (WGS) entry which is preliminary data.</text>
</comment>
<feature type="region of interest" description="Disordered" evidence="1">
    <location>
        <begin position="30"/>
        <end position="51"/>
    </location>
</feature>
<name>A0AAE3M4R5_9BACT</name>
<evidence type="ECO:0000313" key="3">
    <source>
        <dbReference type="Proteomes" id="UP001209229"/>
    </source>
</evidence>
<evidence type="ECO:0000256" key="1">
    <source>
        <dbReference type="SAM" id="MobiDB-lite"/>
    </source>
</evidence>
<reference evidence="2" key="1">
    <citation type="submission" date="2022-10" db="EMBL/GenBank/DDBJ databases">
        <authorList>
            <person name="Yu W.X."/>
        </authorList>
    </citation>
    <scope>NUCLEOTIDE SEQUENCE</scope>
    <source>
        <strain evidence="2">AAT</strain>
    </source>
</reference>
<dbReference type="RefSeq" id="WP_301190664.1">
    <property type="nucleotide sequence ID" value="NZ_JAPDPJ010000024.1"/>
</dbReference>
<sequence length="51" mass="6106">MDRTIHLQENQQGIRLLMVGAFPLLQESWMNTKEKETEESYKRDTTKHQKS</sequence>
<keyword evidence="3" id="KW-1185">Reference proteome</keyword>
<proteinExistence type="predicted"/>
<dbReference type="EMBL" id="JAPDPJ010000024">
    <property type="protein sequence ID" value="MCW3787099.1"/>
    <property type="molecule type" value="Genomic_DNA"/>
</dbReference>